<dbReference type="Pfam" id="PF16403">
    <property type="entry name" value="Bact_surface_Ig-like"/>
    <property type="match status" value="1"/>
</dbReference>
<protein>
    <recommendedName>
        <fullName evidence="4">Fibronectin type-III domain-containing protein</fullName>
    </recommendedName>
</protein>
<gene>
    <name evidence="5" type="ORF">A8C32_05665</name>
</gene>
<dbReference type="RefSeq" id="WP_069831369.1">
    <property type="nucleotide sequence ID" value="NZ_MDJD01000054.1"/>
</dbReference>
<dbReference type="PROSITE" id="PS50853">
    <property type="entry name" value="FN3"/>
    <property type="match status" value="1"/>
</dbReference>
<dbReference type="AlphaFoldDB" id="A0A1E5SHT9"/>
<feature type="chain" id="PRO_5009185068" description="Fibronectin type-III domain-containing protein" evidence="3">
    <location>
        <begin position="21"/>
        <end position="1061"/>
    </location>
</feature>
<feature type="signal peptide" evidence="3">
    <location>
        <begin position="1"/>
        <end position="20"/>
    </location>
</feature>
<sequence length="1061" mass="115508">MMKKLLPILLILFNSTFIFSQSSSFWEKVSSTKNAKIKKSKKDITAPNTYTLNIEGLKKALTNVPKRRNLSKKSETIIAFPNSLGNLENFRIKEASIMHPDLQARYPDIRSYVGQGIKDPSEVIRFSISPQGMHSMTLSASKRATFIEPYTEDLSYYRVYDRSKRTHVDEFECKVTNQVNKTLNKGSKSSSTLKNADDSILRTYRIAISTTAEYTQYHGGTKASALAAMNTTMTRVNGIYERDFNVSFTLIANTDDVIYTNTSTDPYASTSGNYNRQVQATLTSVIGESNYDIGHLFARAGNSGNAGCIGCVCVNNQKGSGWTSLNSPEGDPFDVDYVAHEIGHQFGGNHTWTYGRNEDSNVQMEPGSGSTIMGYAGITGSTDVQSNSDPYFHAISIQQITNYIKSKNCQTNTNTGNAVPVVNAGSNYTIPKGTAFVLDGSATDANAGDVLTYCWEQMDENNSRTTYPNENATSGVAFRSFNPTTDTKRYFPRLETIKTGATSWQWEAVPSVARTLNFRLTVRDNVAGGGSNSSDDMLVTVNGTAGPFIVNRPNTNLTWYAGTTQTVAWDVAGTTANGINAANVDILLSTDGGDTYPITLAAGVTNDGFYNVVVPDNEGTQNRIMVKGSNNIFFDISNTNFTISAPIACNATAPTGLAASSISSNSAILNWNNIPGASYNLEYREVGAAAFTTLSLTELSQTLTGLNSLTQYEAKIRSICPDNSTSVYSTIHKFTTTEIPLDYCTSTSSNVNDEYISRVRLNTIDNTSDAQFYNNFTGISTTLIRNSSYTIVINPTWTGTIYNEGYAVWIDYNKNGVFTDAGELVWSQSPTKSSSVNGTFTIPSNAIESTTRMRVSMKYNGTPTSSCESFQYGEVEDYTVTIGISNADKTTPIMSLIGDPVLNLTPDDTYIELGATASDNIDGDLTPHIIIGGDIIDTSKLGSYNVTYNVSDTAGNSAIEIVRTVNITSTSSNSDTSRDGGLDNESKEGFKMFPNPLTGNTLNVLVPNTEIFSYKVINMIGQTVIKGLSSKEIGVSNLNAGLYFIEVYNGNETRIKKFIKK</sequence>
<dbReference type="InterPro" id="IPR024079">
    <property type="entry name" value="MetalloPept_cat_dom_sf"/>
</dbReference>
<dbReference type="Pfam" id="PF18962">
    <property type="entry name" value="Por_Secre_tail"/>
    <property type="match status" value="1"/>
</dbReference>
<dbReference type="Gene3D" id="3.40.390.10">
    <property type="entry name" value="Collagenase (Catalytic Domain)"/>
    <property type="match status" value="1"/>
</dbReference>
<organism evidence="5 6">
    <name type="scientific">Flavivirga aquatica</name>
    <dbReference type="NCBI Taxonomy" id="1849968"/>
    <lineage>
        <taxon>Bacteria</taxon>
        <taxon>Pseudomonadati</taxon>
        <taxon>Bacteroidota</taxon>
        <taxon>Flavobacteriia</taxon>
        <taxon>Flavobacteriales</taxon>
        <taxon>Flavobacteriaceae</taxon>
        <taxon>Flavivirga</taxon>
    </lineage>
</organism>
<dbReference type="InterPro" id="IPR026444">
    <property type="entry name" value="Secre_tail"/>
</dbReference>
<dbReference type="InterPro" id="IPR036116">
    <property type="entry name" value="FN3_sf"/>
</dbReference>
<feature type="domain" description="Fibronectin type-III" evidence="4">
    <location>
        <begin position="653"/>
        <end position="739"/>
    </location>
</feature>
<comment type="caution">
    <text evidence="5">The sequence shown here is derived from an EMBL/GenBank/DDBJ whole genome shotgun (WGS) entry which is preliminary data.</text>
</comment>
<evidence type="ECO:0000256" key="1">
    <source>
        <dbReference type="ARBA" id="ARBA00022729"/>
    </source>
</evidence>
<dbReference type="SUPFAM" id="SSF49265">
    <property type="entry name" value="Fibronectin type III"/>
    <property type="match status" value="1"/>
</dbReference>
<dbReference type="GO" id="GO:0008237">
    <property type="term" value="F:metallopeptidase activity"/>
    <property type="evidence" value="ECO:0007669"/>
    <property type="project" value="InterPro"/>
</dbReference>
<dbReference type="Proteomes" id="UP000095713">
    <property type="component" value="Unassembled WGS sequence"/>
</dbReference>
<keyword evidence="1 3" id="KW-0732">Signal</keyword>
<feature type="compositionally biased region" description="Basic and acidic residues" evidence="2">
    <location>
        <begin position="976"/>
        <end position="990"/>
    </location>
</feature>
<dbReference type="Gene3D" id="2.60.40.10">
    <property type="entry name" value="Immunoglobulins"/>
    <property type="match status" value="3"/>
</dbReference>
<evidence type="ECO:0000256" key="2">
    <source>
        <dbReference type="SAM" id="MobiDB-lite"/>
    </source>
</evidence>
<dbReference type="SUPFAM" id="SSF55486">
    <property type="entry name" value="Metalloproteases ('zincins'), catalytic domain"/>
    <property type="match status" value="1"/>
</dbReference>
<dbReference type="InterPro" id="IPR013783">
    <property type="entry name" value="Ig-like_fold"/>
</dbReference>
<proteinExistence type="predicted"/>
<evidence type="ECO:0000256" key="3">
    <source>
        <dbReference type="SAM" id="SignalP"/>
    </source>
</evidence>
<dbReference type="SMART" id="SM00060">
    <property type="entry name" value="FN3"/>
    <property type="match status" value="1"/>
</dbReference>
<dbReference type="STRING" id="1849968.A8C32_05665"/>
<dbReference type="Pfam" id="PF13583">
    <property type="entry name" value="Reprolysin_4"/>
    <property type="match status" value="1"/>
</dbReference>
<dbReference type="EMBL" id="MDJD01000054">
    <property type="protein sequence ID" value="OEJ98685.1"/>
    <property type="molecule type" value="Genomic_DNA"/>
</dbReference>
<reference evidence="5 6" key="1">
    <citation type="submission" date="2016-05" db="EMBL/GenBank/DDBJ databases">
        <title>Draft Genome Sequence of Algibacter sp. Strain SK-16 Isolated from the Surface Water of Aburatsubo Inlet.</title>
        <authorList>
            <person name="Wong S.-K."/>
            <person name="Yoshizawa S."/>
            <person name="Nakajima Y."/>
            <person name="Ogura Y."/>
            <person name="Tetsuya H."/>
            <person name="Hamasaki K."/>
        </authorList>
    </citation>
    <scope>NUCLEOTIDE SEQUENCE [LARGE SCALE GENOMIC DNA]</scope>
    <source>
        <strain evidence="5 6">SK-16</strain>
    </source>
</reference>
<evidence type="ECO:0000259" key="4">
    <source>
        <dbReference type="PROSITE" id="PS50853"/>
    </source>
</evidence>
<keyword evidence="6" id="KW-1185">Reference proteome</keyword>
<accession>A0A1E5SHT9</accession>
<dbReference type="InterPro" id="IPR032179">
    <property type="entry name" value="Cry22Aa_Ig-like"/>
</dbReference>
<dbReference type="InterPro" id="IPR045474">
    <property type="entry name" value="GEVED"/>
</dbReference>
<dbReference type="NCBIfam" id="TIGR04183">
    <property type="entry name" value="Por_Secre_tail"/>
    <property type="match status" value="1"/>
</dbReference>
<name>A0A1E5SHT9_9FLAO</name>
<dbReference type="Pfam" id="PF20009">
    <property type="entry name" value="GEVED"/>
    <property type="match status" value="1"/>
</dbReference>
<dbReference type="InterPro" id="IPR003961">
    <property type="entry name" value="FN3_dom"/>
</dbReference>
<evidence type="ECO:0000313" key="6">
    <source>
        <dbReference type="Proteomes" id="UP000095713"/>
    </source>
</evidence>
<feature type="region of interest" description="Disordered" evidence="2">
    <location>
        <begin position="970"/>
        <end position="990"/>
    </location>
</feature>
<evidence type="ECO:0000313" key="5">
    <source>
        <dbReference type="EMBL" id="OEJ98685.1"/>
    </source>
</evidence>
<dbReference type="OrthoDB" id="9792152at2"/>